<comment type="caution">
    <text evidence="10">The sequence shown here is derived from an EMBL/GenBank/DDBJ whole genome shotgun (WGS) entry which is preliminary data.</text>
</comment>
<evidence type="ECO:0000256" key="2">
    <source>
        <dbReference type="ARBA" id="ARBA00022517"/>
    </source>
</evidence>
<dbReference type="InterPro" id="IPR053826">
    <property type="entry name" value="WDR75"/>
</dbReference>
<evidence type="ECO:0000256" key="5">
    <source>
        <dbReference type="ARBA" id="ARBA00022737"/>
    </source>
</evidence>
<protein>
    <submittedName>
        <fullName evidence="10">Uncharacterized protein</fullName>
    </submittedName>
</protein>
<dbReference type="PROSITE" id="PS50294">
    <property type="entry name" value="WD_REPEATS_REGION"/>
    <property type="match status" value="1"/>
</dbReference>
<evidence type="ECO:0000256" key="9">
    <source>
        <dbReference type="SAM" id="MobiDB-lite"/>
    </source>
</evidence>
<feature type="compositionally biased region" description="Low complexity" evidence="9">
    <location>
        <begin position="25"/>
        <end position="34"/>
    </location>
</feature>
<evidence type="ECO:0000313" key="11">
    <source>
        <dbReference type="Proteomes" id="UP000327013"/>
    </source>
</evidence>
<dbReference type="GO" id="GO:0003723">
    <property type="term" value="F:RNA binding"/>
    <property type="evidence" value="ECO:0007669"/>
    <property type="project" value="InterPro"/>
</dbReference>
<reference evidence="10 11" key="1">
    <citation type="submission" date="2019-06" db="EMBL/GenBank/DDBJ databases">
        <title>A chromosomal-level reference genome of Carpinus fangiana (Coryloideae, Betulaceae).</title>
        <authorList>
            <person name="Yang X."/>
            <person name="Wang Z."/>
            <person name="Zhang L."/>
            <person name="Hao G."/>
            <person name="Liu J."/>
            <person name="Yang Y."/>
        </authorList>
    </citation>
    <scope>NUCLEOTIDE SEQUENCE [LARGE SCALE GENOMIC DNA]</scope>
    <source>
        <strain evidence="10">Cfa_2016G</strain>
        <tissue evidence="10">Leaf</tissue>
    </source>
</reference>
<dbReference type="GO" id="GO:0045943">
    <property type="term" value="P:positive regulation of transcription by RNA polymerase I"/>
    <property type="evidence" value="ECO:0007669"/>
    <property type="project" value="InterPro"/>
</dbReference>
<dbReference type="GO" id="GO:0006364">
    <property type="term" value="P:rRNA processing"/>
    <property type="evidence" value="ECO:0007669"/>
    <property type="project" value="UniProtKB-KW"/>
</dbReference>
<evidence type="ECO:0000256" key="6">
    <source>
        <dbReference type="ARBA" id="ARBA00023163"/>
    </source>
</evidence>
<keyword evidence="7" id="KW-0539">Nucleus</keyword>
<dbReference type="InterPro" id="IPR001680">
    <property type="entry name" value="WD40_rpt"/>
</dbReference>
<dbReference type="Gene3D" id="2.130.10.10">
    <property type="entry name" value="YVTN repeat-like/Quinoprotein amine dehydrogenase"/>
    <property type="match status" value="2"/>
</dbReference>
<keyword evidence="5" id="KW-0677">Repeat</keyword>
<evidence type="ECO:0000256" key="7">
    <source>
        <dbReference type="ARBA" id="ARBA00023242"/>
    </source>
</evidence>
<dbReference type="PANTHER" id="PTHR44215">
    <property type="entry name" value="WD REPEAT-CONTAINING PROTEIN 75"/>
    <property type="match status" value="1"/>
</dbReference>
<dbReference type="PANTHER" id="PTHR44215:SF1">
    <property type="entry name" value="WD REPEAT-CONTAINING PROTEIN 75"/>
    <property type="match status" value="1"/>
</dbReference>
<accession>A0A5N6KR31</accession>
<sequence>MDEMTGKHKCRESKAEKKRKREASDAQYDDAQQASTNKRQRSKRPSNSATQAQELDSKEQLVSPSIASLTKRARKKQKALQATTPHTRDVHGPTEGQSSNAIPGNTHSNTTQQRPEWQTRKEAKKERKRLARLESQGKRGESNAQQPRRHRTIPQVIDNDSRLKKSMARTQNSVCFSEDKPTVSKGARNLPVPGETWSNGGWRISQPLSGRATTDGHIVKWDVRSGMKLGNWATESQIYALTTIANQASSQEVVFTISKAARWIISAHGLGMEGDHLKTETQPILNLDRALQSLQVLGHGEIVIAITSDSLVIGKRIGSAPASLKNLRYAWREFKCAEAPICFDATYSTTTSDKRADTSLKIAVGGLKGCIYVYQDLLVQLGFEHATNVPEESLANATTELHWHREAVGALAWSADGNYLISGGVETVLVLWQLDTGKKQFLPHLESPIQSLTISPSGASYVVRLGDNSIMVLSTSELLPTTNVANLQTWNLPAIARLRPELPTTEMWSSLNNDTGEWPEVKAVINPRKPTELFAAVSSYENNSNTVPFSLPATYLQTFDMSRSRNVARQVLTRTNATYVNSRPDGSRIREPNVRHLQVSHNGRWLATVDEWSPHSTDVDDLSADLSDIRHAIEQQRTIQLRLWSWNGADQVWALSSRIESPHMLDNSQTPGKVLALIASPTGCAFATVGQDSKTKIWEPKTSFPSGKTFRGDCFTEKGHTTWTVRREISLEKGMSLEPFRGLIPSRAAMAYSQDGSTLAAHLHFDESIDYRESSLIHFIDPDHGVSGQSHTDIFNEPGGIHALRFLGRHLVCVGQNTVIVWDITTMEQHTRILLPASINARLSTSTLPSPLLAVNPCTSTFAIASPVLQTLASAKRSSSFNPLRTYTTKLEVFSLAELVEKPSAPVCSITLPRLALCLLSVGKAQGNGKPERSNDNLGGDSKGYVVIDAGATIRSIQPLSGVETGFLPHSGATSLNQQDEAAAVRVDEDELSSGDEIARTLSPFGTAPADRVVVNAEELAQLFDRPALAMPSMADLLGSVLNIYATNARAVQV</sequence>
<dbReference type="AlphaFoldDB" id="A0A5N6KR31"/>
<dbReference type="InterPro" id="IPR015943">
    <property type="entry name" value="WD40/YVTN_repeat-like_dom_sf"/>
</dbReference>
<feature type="repeat" description="WD" evidence="8">
    <location>
        <begin position="401"/>
        <end position="442"/>
    </location>
</feature>
<organism evidence="10 11">
    <name type="scientific">Carpinus fangiana</name>
    <dbReference type="NCBI Taxonomy" id="176857"/>
    <lineage>
        <taxon>Eukaryota</taxon>
        <taxon>Viridiplantae</taxon>
        <taxon>Streptophyta</taxon>
        <taxon>Embryophyta</taxon>
        <taxon>Tracheophyta</taxon>
        <taxon>Spermatophyta</taxon>
        <taxon>Magnoliopsida</taxon>
        <taxon>eudicotyledons</taxon>
        <taxon>Gunneridae</taxon>
        <taxon>Pentapetalae</taxon>
        <taxon>rosids</taxon>
        <taxon>fabids</taxon>
        <taxon>Fagales</taxon>
        <taxon>Betulaceae</taxon>
        <taxon>Carpinus</taxon>
    </lineage>
</organism>
<feature type="compositionally biased region" description="Basic and acidic residues" evidence="9">
    <location>
        <begin position="117"/>
        <end position="141"/>
    </location>
</feature>
<dbReference type="Pfam" id="PF23869">
    <property type="entry name" value="Beta-prop_WDR75_1st"/>
    <property type="match status" value="1"/>
</dbReference>
<dbReference type="PROSITE" id="PS50082">
    <property type="entry name" value="WD_REPEATS_2"/>
    <property type="match status" value="1"/>
</dbReference>
<keyword evidence="11" id="KW-1185">Reference proteome</keyword>
<feature type="compositionally biased region" description="Polar residues" evidence="9">
    <location>
        <begin position="45"/>
        <end position="68"/>
    </location>
</feature>
<dbReference type="Proteomes" id="UP000327013">
    <property type="component" value="Unassembled WGS sequence"/>
</dbReference>
<evidence type="ECO:0000313" key="10">
    <source>
        <dbReference type="EMBL" id="KAB8338978.1"/>
    </source>
</evidence>
<keyword evidence="2" id="KW-0690">Ribosome biogenesis</keyword>
<name>A0A5N6KR31_9ROSI</name>
<evidence type="ECO:0000256" key="1">
    <source>
        <dbReference type="ARBA" id="ARBA00004604"/>
    </source>
</evidence>
<dbReference type="GO" id="GO:0032040">
    <property type="term" value="C:small-subunit processome"/>
    <property type="evidence" value="ECO:0007669"/>
    <property type="project" value="InterPro"/>
</dbReference>
<dbReference type="EMBL" id="VIBQ01000010">
    <property type="protein sequence ID" value="KAB8338978.1"/>
    <property type="molecule type" value="Genomic_DNA"/>
</dbReference>
<feature type="region of interest" description="Disordered" evidence="9">
    <location>
        <begin position="1"/>
        <end position="164"/>
    </location>
</feature>
<feature type="compositionally biased region" description="Polar residues" evidence="9">
    <location>
        <begin position="95"/>
        <end position="116"/>
    </location>
</feature>
<dbReference type="SUPFAM" id="SSF82171">
    <property type="entry name" value="DPP6 N-terminal domain-like"/>
    <property type="match status" value="1"/>
</dbReference>
<evidence type="ECO:0000256" key="4">
    <source>
        <dbReference type="ARBA" id="ARBA00022574"/>
    </source>
</evidence>
<evidence type="ECO:0000256" key="8">
    <source>
        <dbReference type="PROSITE-ProRule" id="PRU00221"/>
    </source>
</evidence>
<keyword evidence="4 8" id="KW-0853">WD repeat</keyword>
<keyword evidence="6" id="KW-0804">Transcription</keyword>
<dbReference type="SMART" id="SM00320">
    <property type="entry name" value="WD40"/>
    <property type="match status" value="3"/>
</dbReference>
<feature type="compositionally biased region" description="Basic residues" evidence="9">
    <location>
        <begin position="7"/>
        <end position="21"/>
    </location>
</feature>
<evidence type="ECO:0000256" key="3">
    <source>
        <dbReference type="ARBA" id="ARBA00022552"/>
    </source>
</evidence>
<keyword evidence="3" id="KW-0698">rRNA processing</keyword>
<dbReference type="OrthoDB" id="508917at2759"/>
<gene>
    <name evidence="10" type="ORF">FH972_021917</name>
</gene>
<dbReference type="GO" id="GO:2000234">
    <property type="term" value="P:positive regulation of rRNA processing"/>
    <property type="evidence" value="ECO:0007669"/>
    <property type="project" value="TreeGrafter"/>
</dbReference>
<comment type="subcellular location">
    <subcellularLocation>
        <location evidence="1">Nucleus</location>
        <location evidence="1">Nucleolus</location>
    </subcellularLocation>
</comment>
<proteinExistence type="predicted"/>
<feature type="region of interest" description="Disordered" evidence="9">
    <location>
        <begin position="179"/>
        <end position="209"/>
    </location>
</feature>